<proteinExistence type="inferred from homology"/>
<evidence type="ECO:0000256" key="5">
    <source>
        <dbReference type="ARBA" id="ARBA00022692"/>
    </source>
</evidence>
<keyword evidence="5 8" id="KW-0812">Transmembrane</keyword>
<dbReference type="AlphaFoldDB" id="A0A4R3JUW7"/>
<dbReference type="RefSeq" id="WP_232019185.1">
    <property type="nucleotide sequence ID" value="NZ_AP018721.1"/>
</dbReference>
<evidence type="ECO:0000256" key="3">
    <source>
        <dbReference type="ARBA" id="ARBA00022448"/>
    </source>
</evidence>
<evidence type="ECO:0000256" key="6">
    <source>
        <dbReference type="ARBA" id="ARBA00022989"/>
    </source>
</evidence>
<keyword evidence="7 8" id="KW-0472">Membrane</keyword>
<name>A0A4R3JUW7_9PROT</name>
<keyword evidence="10" id="KW-1185">Reference proteome</keyword>
<evidence type="ECO:0008006" key="11">
    <source>
        <dbReference type="Google" id="ProtNLM"/>
    </source>
</evidence>
<evidence type="ECO:0000313" key="9">
    <source>
        <dbReference type="EMBL" id="TCS71691.1"/>
    </source>
</evidence>
<keyword evidence="6 8" id="KW-1133">Transmembrane helix</keyword>
<gene>
    <name evidence="9" type="ORF">EDC61_10834</name>
</gene>
<feature type="transmembrane region" description="Helical" evidence="8">
    <location>
        <begin position="105"/>
        <end position="129"/>
    </location>
</feature>
<evidence type="ECO:0000313" key="10">
    <source>
        <dbReference type="Proteomes" id="UP000295135"/>
    </source>
</evidence>
<evidence type="ECO:0000256" key="4">
    <source>
        <dbReference type="ARBA" id="ARBA00022475"/>
    </source>
</evidence>
<feature type="transmembrane region" description="Helical" evidence="8">
    <location>
        <begin position="135"/>
        <end position="154"/>
    </location>
</feature>
<feature type="transmembrane region" description="Helical" evidence="8">
    <location>
        <begin position="41"/>
        <end position="61"/>
    </location>
</feature>
<dbReference type="PANTHER" id="PTHR36838">
    <property type="entry name" value="AUXIN EFFLUX CARRIER FAMILY PROTEIN"/>
    <property type="match status" value="1"/>
</dbReference>
<evidence type="ECO:0000256" key="8">
    <source>
        <dbReference type="SAM" id="Phobius"/>
    </source>
</evidence>
<dbReference type="Gene3D" id="1.20.1530.20">
    <property type="match status" value="1"/>
</dbReference>
<dbReference type="PANTHER" id="PTHR36838:SF1">
    <property type="entry name" value="SLR1864 PROTEIN"/>
    <property type="match status" value="1"/>
</dbReference>
<organism evidence="9 10">
    <name type="scientific">Sulfuritortus calidifontis</name>
    <dbReference type="NCBI Taxonomy" id="1914471"/>
    <lineage>
        <taxon>Bacteria</taxon>
        <taxon>Pseudomonadati</taxon>
        <taxon>Pseudomonadota</taxon>
        <taxon>Betaproteobacteria</taxon>
        <taxon>Nitrosomonadales</taxon>
        <taxon>Thiobacillaceae</taxon>
        <taxon>Sulfuritortus</taxon>
    </lineage>
</organism>
<evidence type="ECO:0000256" key="7">
    <source>
        <dbReference type="ARBA" id="ARBA00023136"/>
    </source>
</evidence>
<feature type="transmembrane region" description="Helical" evidence="8">
    <location>
        <begin position="73"/>
        <end position="93"/>
    </location>
</feature>
<dbReference type="EMBL" id="SLZY01000008">
    <property type="protein sequence ID" value="TCS71691.1"/>
    <property type="molecule type" value="Genomic_DNA"/>
</dbReference>
<evidence type="ECO:0000256" key="2">
    <source>
        <dbReference type="ARBA" id="ARBA00010145"/>
    </source>
</evidence>
<comment type="subcellular location">
    <subcellularLocation>
        <location evidence="1">Cell membrane</location>
        <topology evidence="1">Multi-pass membrane protein</topology>
    </subcellularLocation>
</comment>
<feature type="transmembrane region" description="Helical" evidence="8">
    <location>
        <begin position="233"/>
        <end position="256"/>
    </location>
</feature>
<dbReference type="GO" id="GO:0005886">
    <property type="term" value="C:plasma membrane"/>
    <property type="evidence" value="ECO:0007669"/>
    <property type="project" value="UniProtKB-SubCell"/>
</dbReference>
<dbReference type="InterPro" id="IPR038770">
    <property type="entry name" value="Na+/solute_symporter_sf"/>
</dbReference>
<comment type="caution">
    <text evidence="9">The sequence shown here is derived from an EMBL/GenBank/DDBJ whole genome shotgun (WGS) entry which is preliminary data.</text>
</comment>
<evidence type="ECO:0000256" key="1">
    <source>
        <dbReference type="ARBA" id="ARBA00004651"/>
    </source>
</evidence>
<feature type="transmembrane region" description="Helical" evidence="8">
    <location>
        <begin position="206"/>
        <end position="226"/>
    </location>
</feature>
<sequence>MIDGLAELLYRVWLPLVILIGAGGLWQRVHPEIPAPVLRNYLSTLAVYLFLPALIFAAAATARIDAALLTVPFYLLLGTLATGLLLYLVLYRSPLGKNLPNRSRASLMLCGMFGNVLLIGYPVLGFLYGHAGERYAVFADVLAFTPIVWTLGVWIATRLGASDVSAPVHPVSRILLRLPPLWAFVLGVALNLSGLDLTPLADAARMVGQAAIPVLLFVLGLALPWGRLRPGRAVLSVVAVKLLLMPLIVWGLIAAGGQGGELSAQHRAAIIEAGMPVMTTSVLLADRFHLDTETVALLLGWSTLLFALLLPGWVWLFAN</sequence>
<dbReference type="GO" id="GO:0055085">
    <property type="term" value="P:transmembrane transport"/>
    <property type="evidence" value="ECO:0007669"/>
    <property type="project" value="InterPro"/>
</dbReference>
<dbReference type="InterPro" id="IPR004776">
    <property type="entry name" value="Mem_transp_PIN-like"/>
</dbReference>
<feature type="transmembrane region" description="Helical" evidence="8">
    <location>
        <begin position="12"/>
        <end position="29"/>
    </location>
</feature>
<accession>A0A4R3JUW7</accession>
<keyword evidence="3" id="KW-0813">Transport</keyword>
<comment type="similarity">
    <text evidence="2">Belongs to the auxin efflux carrier (TC 2.A.69) family.</text>
</comment>
<dbReference type="Pfam" id="PF03547">
    <property type="entry name" value="Mem_trans"/>
    <property type="match status" value="1"/>
</dbReference>
<reference evidence="9 10" key="1">
    <citation type="submission" date="2019-03" db="EMBL/GenBank/DDBJ databases">
        <title>Genomic Encyclopedia of Type Strains, Phase IV (KMG-IV): sequencing the most valuable type-strain genomes for metagenomic binning, comparative biology and taxonomic classification.</title>
        <authorList>
            <person name="Goeker M."/>
        </authorList>
    </citation>
    <scope>NUCLEOTIDE SEQUENCE [LARGE SCALE GENOMIC DNA]</scope>
    <source>
        <strain evidence="9 10">DSM 103923</strain>
    </source>
</reference>
<dbReference type="Proteomes" id="UP000295135">
    <property type="component" value="Unassembled WGS sequence"/>
</dbReference>
<protein>
    <recommendedName>
        <fullName evidence="11">AEC family transporter</fullName>
    </recommendedName>
</protein>
<feature type="transmembrane region" description="Helical" evidence="8">
    <location>
        <begin position="297"/>
        <end position="318"/>
    </location>
</feature>
<keyword evidence="4" id="KW-1003">Cell membrane</keyword>